<feature type="compositionally biased region" description="Basic and acidic residues" evidence="1">
    <location>
        <begin position="86"/>
        <end position="95"/>
    </location>
</feature>
<dbReference type="Proteomes" id="UP001159363">
    <property type="component" value="Chromosome 13"/>
</dbReference>
<accession>A0ABQ9GA14</accession>
<dbReference type="EMBL" id="JARBHB010000014">
    <property type="protein sequence ID" value="KAJ8869103.1"/>
    <property type="molecule type" value="Genomic_DNA"/>
</dbReference>
<evidence type="ECO:0000256" key="1">
    <source>
        <dbReference type="SAM" id="MobiDB-lite"/>
    </source>
</evidence>
<evidence type="ECO:0000313" key="3">
    <source>
        <dbReference type="Proteomes" id="UP001159363"/>
    </source>
</evidence>
<comment type="caution">
    <text evidence="2">The sequence shown here is derived from an EMBL/GenBank/DDBJ whole genome shotgun (WGS) entry which is preliminary data.</text>
</comment>
<evidence type="ECO:0000313" key="2">
    <source>
        <dbReference type="EMBL" id="KAJ8869103.1"/>
    </source>
</evidence>
<feature type="region of interest" description="Disordered" evidence="1">
    <location>
        <begin position="250"/>
        <end position="276"/>
    </location>
</feature>
<organism evidence="2 3">
    <name type="scientific">Dryococelus australis</name>
    <dbReference type="NCBI Taxonomy" id="614101"/>
    <lineage>
        <taxon>Eukaryota</taxon>
        <taxon>Metazoa</taxon>
        <taxon>Ecdysozoa</taxon>
        <taxon>Arthropoda</taxon>
        <taxon>Hexapoda</taxon>
        <taxon>Insecta</taxon>
        <taxon>Pterygota</taxon>
        <taxon>Neoptera</taxon>
        <taxon>Polyneoptera</taxon>
        <taxon>Phasmatodea</taxon>
        <taxon>Verophasmatodea</taxon>
        <taxon>Anareolatae</taxon>
        <taxon>Phasmatidae</taxon>
        <taxon>Eurycanthinae</taxon>
        <taxon>Dryococelus</taxon>
    </lineage>
</organism>
<feature type="compositionally biased region" description="Polar residues" evidence="1">
    <location>
        <begin position="97"/>
        <end position="110"/>
    </location>
</feature>
<protein>
    <submittedName>
        <fullName evidence="2">Uncharacterized protein</fullName>
    </submittedName>
</protein>
<sequence length="389" mass="42341">MKYKIDLTHARQVLSSDQQFWIRNYFYFRRVVRHETQSSQTTSEGEVCGLRAAGRRREQLTGGTTELDADVGVSQRRGLGNRRGWGKREIPEKTHRPTASSGTIPTSDNPGATPLGIEPCTNRWEANAVLGITFPPPPLPNIDRQAREHEARSNGGVATSIARDPRTQLVGGNKKKKSAEFDRSRESANPVPAKRFAVANRAQGQSEDRYANLTVTSTPLHVCVVTYSVAEPCSQLGGRRFTAARARESLEGGERVGNAASLARSTSPPPPHSSVIQRSVTAGGEAAMSYSQFGTELSFMLPSRGEVIVVVLGGEGVACSHGTRHQALNPIFDSQPGQRAATLPSAASSRAEQWTPACYATRLTDVKLVSRIDQATCLLRRLLVDDRDR</sequence>
<name>A0ABQ9GA14_9NEOP</name>
<keyword evidence="3" id="KW-1185">Reference proteome</keyword>
<feature type="region of interest" description="Disordered" evidence="1">
    <location>
        <begin position="170"/>
        <end position="189"/>
    </location>
</feature>
<proteinExistence type="predicted"/>
<feature type="region of interest" description="Disordered" evidence="1">
    <location>
        <begin position="76"/>
        <end position="112"/>
    </location>
</feature>
<reference evidence="2 3" key="1">
    <citation type="submission" date="2023-02" db="EMBL/GenBank/DDBJ databases">
        <title>LHISI_Scaffold_Assembly.</title>
        <authorList>
            <person name="Stuart O.P."/>
            <person name="Cleave R."/>
            <person name="Magrath M.J.L."/>
            <person name="Mikheyev A.S."/>
        </authorList>
    </citation>
    <scope>NUCLEOTIDE SEQUENCE [LARGE SCALE GENOMIC DNA]</scope>
    <source>
        <strain evidence="2">Daus_M_001</strain>
        <tissue evidence="2">Leg muscle</tissue>
    </source>
</reference>
<gene>
    <name evidence="2" type="ORF">PR048_030667</name>
</gene>